<reference evidence="2 3" key="1">
    <citation type="journal article" date="2015" name="Nature">
        <title>rRNA introns, odd ribosomes, and small enigmatic genomes across a large radiation of phyla.</title>
        <authorList>
            <person name="Brown C.T."/>
            <person name="Hug L.A."/>
            <person name="Thomas B.C."/>
            <person name="Sharon I."/>
            <person name="Castelle C.J."/>
            <person name="Singh A."/>
            <person name="Wilkins M.J."/>
            <person name="Williams K.H."/>
            <person name="Banfield J.F."/>
        </authorList>
    </citation>
    <scope>NUCLEOTIDE SEQUENCE [LARGE SCALE GENOMIC DNA]</scope>
</reference>
<dbReference type="InterPro" id="IPR038740">
    <property type="entry name" value="BioF2-like_GNAT_dom"/>
</dbReference>
<sequence>MEPAKSNLEPPGIRPQSGAFLLDQLKLSPQFSRFYRTNGNARALKNLTVEVVSDLGTCQALWQEFSPQKTLFDTWEFRLAFYRGYHHQPYFLTLKSNEQTVAVLPLWYEAEKKKYFWFGSWWQEESKLLVKDPIFIPLLLAAAPSPLHLNAIAADALNAPGQLFELASDDPKYVLDLTDITSLDDFLARLKKKRRYNLRRDKRIIEAQNPQIIFDRFGDFKHLVALSQERFRQKGEDTDWEDPRRVAAFRHVIALGKKSVSYQVRMVSVKIGGRIAGVDLIALYQNCYFPVKCGYDVARFPGIGNYFNLLEIEDALNLGMKKMDFLEIDYGWKHKWFTEVPLYVYEK</sequence>
<evidence type="ECO:0000259" key="1">
    <source>
        <dbReference type="Pfam" id="PF13480"/>
    </source>
</evidence>
<organism evidence="2 3">
    <name type="scientific">Candidatus Beckwithbacteria bacterium GW2011_GWB1_47_15</name>
    <dbReference type="NCBI Taxonomy" id="1618371"/>
    <lineage>
        <taxon>Bacteria</taxon>
        <taxon>Candidatus Beckwithiibacteriota</taxon>
    </lineage>
</organism>
<accession>A0A0G1RT27</accession>
<name>A0A0G1RT27_9BACT</name>
<proteinExistence type="predicted"/>
<dbReference type="Pfam" id="PF13480">
    <property type="entry name" value="Acetyltransf_6"/>
    <property type="match status" value="1"/>
</dbReference>
<dbReference type="InterPro" id="IPR016181">
    <property type="entry name" value="Acyl_CoA_acyltransferase"/>
</dbReference>
<feature type="domain" description="BioF2-like acetyltransferase" evidence="1">
    <location>
        <begin position="192"/>
        <end position="333"/>
    </location>
</feature>
<evidence type="ECO:0000313" key="2">
    <source>
        <dbReference type="EMBL" id="KKU60489.1"/>
    </source>
</evidence>
<gene>
    <name evidence="2" type="ORF">UX85_C0010G0022</name>
</gene>
<comment type="caution">
    <text evidence="2">The sequence shown here is derived from an EMBL/GenBank/DDBJ whole genome shotgun (WGS) entry which is preliminary data.</text>
</comment>
<evidence type="ECO:0000313" key="3">
    <source>
        <dbReference type="Proteomes" id="UP000033860"/>
    </source>
</evidence>
<dbReference type="AlphaFoldDB" id="A0A0G1RT27"/>
<dbReference type="Proteomes" id="UP000033860">
    <property type="component" value="Unassembled WGS sequence"/>
</dbReference>
<dbReference type="SUPFAM" id="SSF55729">
    <property type="entry name" value="Acyl-CoA N-acyltransferases (Nat)"/>
    <property type="match status" value="1"/>
</dbReference>
<dbReference type="EMBL" id="LCNT01000010">
    <property type="protein sequence ID" value="KKU60489.1"/>
    <property type="molecule type" value="Genomic_DNA"/>
</dbReference>
<protein>
    <recommendedName>
        <fullName evidence="1">BioF2-like acetyltransferase domain-containing protein</fullName>
    </recommendedName>
</protein>
<dbReference type="Gene3D" id="3.40.630.30">
    <property type="match status" value="1"/>
</dbReference>